<dbReference type="EMBL" id="CM001436">
    <property type="protein sequence ID" value="EHQ35279.1"/>
    <property type="molecule type" value="Genomic_DNA"/>
</dbReference>
<dbReference type="PRINTS" id="PR00344">
    <property type="entry name" value="BCTRLSENSOR"/>
</dbReference>
<keyword evidence="3" id="KW-0597">Phosphoprotein</keyword>
<dbReference type="InterPro" id="IPR000014">
    <property type="entry name" value="PAS"/>
</dbReference>
<dbReference type="InterPro" id="IPR005467">
    <property type="entry name" value="His_kinase_dom"/>
</dbReference>
<sequence>MICGIIMDKVEIIPECHHESGESEGWETSGKNVVWLKSAVLLSPIPQFIIDNNHKIIYWNRAIEKYSGIKAEDVVGTSQQWRAFYPDERPCLADLLVDQSIDQIPEWYRGKYSKSGLAEDAYEATDFFPHMKVSGAWLYFTACLIRDDDGRVIGALETLEDVTEQRNAELSLRESETLYRTLFEDSPISLWEEDFSAVKSWLDMKQRDSLFDISVYFQEHPDSVLNFLSMVKINNINNATAELFALPSYRSSFSSLLGIISGDSYDIFGRIIIALASGRREIEEELSLQTMKGERKNIIMKLNVVPGHEDTFSRIFVSVIDITERKIMEEALKQANRKLNMLSSITRHDILNLIMAIRTYIEFSEELITSPEALEYIRKEKSAVDAVRNQIEFTKYYQDIGVEKPKWQYVEDIVGRVLNILNLGNINLDIAISGVEIFADPLIEKVFYNLIENSIRHGENVTEITFSFYEAEDGLVISYSDDGAGIAEDNKNKIFKRGLGKNTGLGLFLSREILLITGISIRETGVPGEGVNFEITVPKGSYRMTRGNVDD</sequence>
<dbReference type="Pfam" id="PF08448">
    <property type="entry name" value="PAS_4"/>
    <property type="match status" value="1"/>
</dbReference>
<dbReference type="RefSeq" id="WP_004077030.1">
    <property type="nucleotide sequence ID" value="NZ_CM001436.1"/>
</dbReference>
<dbReference type="PROSITE" id="PS50113">
    <property type="entry name" value="PAC"/>
    <property type="match status" value="2"/>
</dbReference>
<dbReference type="InterPro" id="IPR003594">
    <property type="entry name" value="HATPase_dom"/>
</dbReference>
<dbReference type="EC" id="2.7.13.3" evidence="2"/>
<evidence type="ECO:0000313" key="9">
    <source>
        <dbReference type="EMBL" id="EHQ35279.1"/>
    </source>
</evidence>
<feature type="domain" description="PAC" evidence="8">
    <location>
        <begin position="122"/>
        <end position="174"/>
    </location>
</feature>
<proteinExistence type="predicted"/>
<dbReference type="STRING" id="937775.Metlim_1168"/>
<dbReference type="SMART" id="SM00091">
    <property type="entry name" value="PAS"/>
    <property type="match status" value="1"/>
</dbReference>
<dbReference type="InterPro" id="IPR004358">
    <property type="entry name" value="Sig_transdc_His_kin-like_C"/>
</dbReference>
<dbReference type="CDD" id="cd00130">
    <property type="entry name" value="PAS"/>
    <property type="match status" value="1"/>
</dbReference>
<dbReference type="HOGENOM" id="CLU_000445_114_58_2"/>
<dbReference type="SUPFAM" id="SSF55785">
    <property type="entry name" value="PYP-like sensor domain (PAS domain)"/>
    <property type="match status" value="2"/>
</dbReference>
<evidence type="ECO:0000259" key="8">
    <source>
        <dbReference type="PROSITE" id="PS50113"/>
    </source>
</evidence>
<dbReference type="NCBIfam" id="TIGR00229">
    <property type="entry name" value="sensory_box"/>
    <property type="match status" value="1"/>
</dbReference>
<dbReference type="Proteomes" id="UP000005741">
    <property type="component" value="Chromosome"/>
</dbReference>
<evidence type="ECO:0000256" key="1">
    <source>
        <dbReference type="ARBA" id="ARBA00000085"/>
    </source>
</evidence>
<dbReference type="AlphaFoldDB" id="H1Z0M2"/>
<dbReference type="InterPro" id="IPR035965">
    <property type="entry name" value="PAS-like_dom_sf"/>
</dbReference>
<evidence type="ECO:0000313" key="10">
    <source>
        <dbReference type="Proteomes" id="UP000005741"/>
    </source>
</evidence>
<evidence type="ECO:0000256" key="2">
    <source>
        <dbReference type="ARBA" id="ARBA00012438"/>
    </source>
</evidence>
<evidence type="ECO:0000256" key="4">
    <source>
        <dbReference type="ARBA" id="ARBA00022679"/>
    </source>
</evidence>
<accession>H1Z0M2</accession>
<evidence type="ECO:0000256" key="3">
    <source>
        <dbReference type="ARBA" id="ARBA00022553"/>
    </source>
</evidence>
<dbReference type="Gene3D" id="3.30.565.10">
    <property type="entry name" value="Histidine kinase-like ATPase, C-terminal domain"/>
    <property type="match status" value="1"/>
</dbReference>
<feature type="domain" description="Histidine kinase" evidence="6">
    <location>
        <begin position="443"/>
        <end position="541"/>
    </location>
</feature>
<dbReference type="GO" id="GO:0004673">
    <property type="term" value="F:protein histidine kinase activity"/>
    <property type="evidence" value="ECO:0007669"/>
    <property type="project" value="UniProtKB-EC"/>
</dbReference>
<keyword evidence="5 9" id="KW-0418">Kinase</keyword>
<feature type="domain" description="PAC" evidence="8">
    <location>
        <begin position="282"/>
        <end position="334"/>
    </location>
</feature>
<protein>
    <recommendedName>
        <fullName evidence="2">histidine kinase</fullName>
        <ecNumber evidence="2">2.7.13.3</ecNumber>
    </recommendedName>
</protein>
<keyword evidence="10" id="KW-1185">Reference proteome</keyword>
<feature type="domain" description="PAS" evidence="7">
    <location>
        <begin position="48"/>
        <end position="104"/>
    </location>
</feature>
<dbReference type="InterPro" id="IPR000700">
    <property type="entry name" value="PAS-assoc_C"/>
</dbReference>
<dbReference type="InParanoid" id="H1Z0M2"/>
<organism evidence="9 10">
    <name type="scientific">Methanoplanus limicola DSM 2279</name>
    <dbReference type="NCBI Taxonomy" id="937775"/>
    <lineage>
        <taxon>Archaea</taxon>
        <taxon>Methanobacteriati</taxon>
        <taxon>Methanobacteriota</taxon>
        <taxon>Stenosarchaea group</taxon>
        <taxon>Methanomicrobia</taxon>
        <taxon>Methanomicrobiales</taxon>
        <taxon>Methanomicrobiaceae</taxon>
        <taxon>Methanoplanus</taxon>
    </lineage>
</organism>
<gene>
    <name evidence="9" type="ORF">Metlim_1168</name>
</gene>
<dbReference type="InterPro" id="IPR052162">
    <property type="entry name" value="Sensor_kinase/Photoreceptor"/>
</dbReference>
<dbReference type="PANTHER" id="PTHR43304">
    <property type="entry name" value="PHYTOCHROME-LIKE PROTEIN CPH1"/>
    <property type="match status" value="1"/>
</dbReference>
<dbReference type="InterPro" id="IPR036890">
    <property type="entry name" value="HATPase_C_sf"/>
</dbReference>
<reference evidence="9 10" key="1">
    <citation type="submission" date="2011-10" db="EMBL/GenBank/DDBJ databases">
        <title>The Improved High-Quality Draft genome of Methanoplanus limicola DSM 2279.</title>
        <authorList>
            <consortium name="US DOE Joint Genome Institute (JGI-PGF)"/>
            <person name="Lucas S."/>
            <person name="Copeland A."/>
            <person name="Lapidus A."/>
            <person name="Glavina del Rio T."/>
            <person name="Dalin E."/>
            <person name="Tice H."/>
            <person name="Bruce D."/>
            <person name="Goodwin L."/>
            <person name="Pitluck S."/>
            <person name="Peters L."/>
            <person name="Mikhailova N."/>
            <person name="Lu M."/>
            <person name="Kyrpides N."/>
            <person name="Mavromatis K."/>
            <person name="Ivanova N."/>
            <person name="Markowitz V."/>
            <person name="Cheng J.-F."/>
            <person name="Hugenholtz P."/>
            <person name="Woyke T."/>
            <person name="Wu D."/>
            <person name="Wirth R."/>
            <person name="Brambilla E.-M."/>
            <person name="Klenk H.-P."/>
            <person name="Eisen J.A."/>
        </authorList>
    </citation>
    <scope>NUCLEOTIDE SEQUENCE [LARGE SCALE GENOMIC DNA]</scope>
    <source>
        <strain evidence="9 10">DSM 2279</strain>
    </source>
</reference>
<dbReference type="PANTHER" id="PTHR43304:SF1">
    <property type="entry name" value="PAC DOMAIN-CONTAINING PROTEIN"/>
    <property type="match status" value="1"/>
</dbReference>
<keyword evidence="4" id="KW-0808">Transferase</keyword>
<evidence type="ECO:0000259" key="6">
    <source>
        <dbReference type="PROSITE" id="PS50109"/>
    </source>
</evidence>
<evidence type="ECO:0000256" key="5">
    <source>
        <dbReference type="ARBA" id="ARBA00022777"/>
    </source>
</evidence>
<dbReference type="Pfam" id="PF02518">
    <property type="entry name" value="HATPase_c"/>
    <property type="match status" value="1"/>
</dbReference>
<evidence type="ECO:0000259" key="7">
    <source>
        <dbReference type="PROSITE" id="PS50112"/>
    </source>
</evidence>
<comment type="catalytic activity">
    <reaction evidence="1">
        <text>ATP + protein L-histidine = ADP + protein N-phospho-L-histidine.</text>
        <dbReference type="EC" id="2.7.13.3"/>
    </reaction>
</comment>
<dbReference type="InterPro" id="IPR013656">
    <property type="entry name" value="PAS_4"/>
</dbReference>
<dbReference type="Gene3D" id="3.30.450.20">
    <property type="entry name" value="PAS domain"/>
    <property type="match status" value="2"/>
</dbReference>
<dbReference type="SMART" id="SM00387">
    <property type="entry name" value="HATPase_c"/>
    <property type="match status" value="1"/>
</dbReference>
<dbReference type="OrthoDB" id="71385at2157"/>
<dbReference type="PROSITE" id="PS50109">
    <property type="entry name" value="HIS_KIN"/>
    <property type="match status" value="1"/>
</dbReference>
<dbReference type="PROSITE" id="PS50112">
    <property type="entry name" value="PAS"/>
    <property type="match status" value="1"/>
</dbReference>
<name>H1Z0M2_9EURY</name>
<dbReference type="CDD" id="cd00075">
    <property type="entry name" value="HATPase"/>
    <property type="match status" value="1"/>
</dbReference>
<dbReference type="SUPFAM" id="SSF55874">
    <property type="entry name" value="ATPase domain of HSP90 chaperone/DNA topoisomerase II/histidine kinase"/>
    <property type="match status" value="1"/>
</dbReference>